<evidence type="ECO:0000313" key="2">
    <source>
        <dbReference type="Proteomes" id="UP000223025"/>
    </source>
</evidence>
<protein>
    <submittedName>
        <fullName evidence="1">Uncharacterized protein</fullName>
    </submittedName>
</protein>
<dbReference type="EMBL" id="MF403008">
    <property type="protein sequence ID" value="AUZ94848.1"/>
    <property type="molecule type" value="Genomic_DNA"/>
</dbReference>
<name>A0A2L0UZ91_9CAUD</name>
<proteinExistence type="predicted"/>
<dbReference type="KEGG" id="vg:40088039"/>
<sequence length="70" mass="7858">MEKQLVEFAIRYSVSSKDSYVLPALFERSAEKINMTAIDLVNEAMVNTKLGFYLAEAAAKVAIEDRKETV</sequence>
<keyword evidence="2" id="KW-1185">Reference proteome</keyword>
<dbReference type="RefSeq" id="YP_009611701.1">
    <property type="nucleotide sequence ID" value="NC_042013.1"/>
</dbReference>
<accession>A0A2L0UZ91</accession>
<reference evidence="1 2" key="1">
    <citation type="submission" date="2017-06" db="EMBL/GenBank/DDBJ databases">
        <authorList>
            <person name="Kim H.J."/>
            <person name="Triplett B.A."/>
        </authorList>
    </citation>
    <scope>NUCLEOTIDE SEQUENCE [LARGE SCALE GENOMIC DNA]</scope>
</reference>
<dbReference type="Proteomes" id="UP000223025">
    <property type="component" value="Segment"/>
</dbReference>
<dbReference type="GeneID" id="40088039"/>
<evidence type="ECO:0000313" key="1">
    <source>
        <dbReference type="EMBL" id="AUZ94848.1"/>
    </source>
</evidence>
<organism evidence="1 2">
    <name type="scientific">Agrobacterium phage Atu_ph07</name>
    <dbReference type="NCBI Taxonomy" id="2024264"/>
    <lineage>
        <taxon>Viruses</taxon>
        <taxon>Duplodnaviria</taxon>
        <taxon>Heunggongvirae</taxon>
        <taxon>Uroviricota</taxon>
        <taxon>Caudoviricetes</taxon>
        <taxon>Polybotosvirus</taxon>
        <taxon>Polybotosvirus Atuph07</taxon>
    </lineage>
</organism>